<evidence type="ECO:0000313" key="1">
    <source>
        <dbReference type="EMBL" id="HFZ08751.1"/>
    </source>
</evidence>
<gene>
    <name evidence="1" type="ORF">ENV41_01290</name>
</gene>
<reference evidence="1" key="1">
    <citation type="journal article" date="2020" name="mSystems">
        <title>Genome- and Community-Level Interaction Insights into Carbon Utilization and Element Cycling Functions of Hydrothermarchaeota in Hydrothermal Sediment.</title>
        <authorList>
            <person name="Zhou Z."/>
            <person name="Liu Y."/>
            <person name="Xu W."/>
            <person name="Pan J."/>
            <person name="Luo Z.H."/>
            <person name="Li M."/>
        </authorList>
    </citation>
    <scope>NUCLEOTIDE SEQUENCE [LARGE SCALE GENOMIC DNA]</scope>
    <source>
        <strain evidence="1">SpSt-757</strain>
    </source>
</reference>
<name>A0A7V3J9D7_UNCC3</name>
<accession>A0A7V3J9D7</accession>
<dbReference type="Gene3D" id="2.40.50.100">
    <property type="match status" value="1"/>
</dbReference>
<dbReference type="AlphaFoldDB" id="A0A7V3J9D7"/>
<proteinExistence type="predicted"/>
<evidence type="ECO:0008006" key="2">
    <source>
        <dbReference type="Google" id="ProtNLM"/>
    </source>
</evidence>
<sequence>MAHAYTPGLKVTRKTVLRKERRLPLPGEVVVKVGDKVSAETVVAKTELPGNVQPINVAGLLSIPPQEINSVMIKKVNDPVKKGEPIAESKSFFGLFKNTVTSPVDGYIESISNITGQVILREPPIPITVNAYIDGTVVEVIPNEGVVVETTASFIQGIFGIGGETIGEILVVAKSPDEELTKEKITPEMKGKILIGGSYVTSEALREAVKCGVKGVVVGAIDDKNLKDFLGYDIGVAITGNEQKGITLMITEGFGKLPMAKRTFELFLELNGKKASMNGATQIRAGVIRPEVIVAIPEGQVVSEESEEELSQGLSIGTIVRVIREPYFGRIGKVTALPPELQIIETEAKVRVLELEFDNGERVIVPRANVEIIEE</sequence>
<protein>
    <recommendedName>
        <fullName evidence="2">KOW domain-containing protein</fullName>
    </recommendedName>
</protein>
<comment type="caution">
    <text evidence="1">The sequence shown here is derived from an EMBL/GenBank/DDBJ whole genome shotgun (WGS) entry which is preliminary data.</text>
</comment>
<dbReference type="EMBL" id="DTGG01000040">
    <property type="protein sequence ID" value="HFZ08751.1"/>
    <property type="molecule type" value="Genomic_DNA"/>
</dbReference>
<organism evidence="1">
    <name type="scientific">candidate division CPR3 bacterium</name>
    <dbReference type="NCBI Taxonomy" id="2268181"/>
    <lineage>
        <taxon>Bacteria</taxon>
        <taxon>Bacteria division CPR3</taxon>
    </lineage>
</organism>